<dbReference type="Proteomes" id="UP001237642">
    <property type="component" value="Unassembled WGS sequence"/>
</dbReference>
<feature type="region of interest" description="Disordered" evidence="6">
    <location>
        <begin position="224"/>
        <end position="252"/>
    </location>
</feature>
<comment type="subcellular location">
    <subcellularLocation>
        <location evidence="1">Nucleus</location>
    </subcellularLocation>
</comment>
<dbReference type="AlphaFoldDB" id="A0AAD8H2M7"/>
<keyword evidence="9" id="KW-1185">Reference proteome</keyword>
<protein>
    <recommendedName>
        <fullName evidence="7">TF-B3 domain-containing protein</fullName>
    </recommendedName>
</protein>
<dbReference type="Gene3D" id="2.40.330.10">
    <property type="entry name" value="DNA-binding pseudobarrel domain"/>
    <property type="match status" value="1"/>
</dbReference>
<dbReference type="GO" id="GO:0003700">
    <property type="term" value="F:DNA-binding transcription factor activity"/>
    <property type="evidence" value="ECO:0007669"/>
    <property type="project" value="InterPro"/>
</dbReference>
<dbReference type="Pfam" id="PF02362">
    <property type="entry name" value="B3"/>
    <property type="match status" value="1"/>
</dbReference>
<evidence type="ECO:0000256" key="5">
    <source>
        <dbReference type="ARBA" id="ARBA00023242"/>
    </source>
</evidence>
<name>A0AAD8H2M7_9APIA</name>
<dbReference type="SMART" id="SM01019">
    <property type="entry name" value="B3"/>
    <property type="match status" value="1"/>
</dbReference>
<evidence type="ECO:0000256" key="1">
    <source>
        <dbReference type="ARBA" id="ARBA00004123"/>
    </source>
</evidence>
<evidence type="ECO:0000256" key="3">
    <source>
        <dbReference type="ARBA" id="ARBA00023125"/>
    </source>
</evidence>
<dbReference type="PROSITE" id="PS50863">
    <property type="entry name" value="B3"/>
    <property type="match status" value="1"/>
</dbReference>
<keyword evidence="4" id="KW-0804">Transcription</keyword>
<reference evidence="8" key="2">
    <citation type="submission" date="2023-05" db="EMBL/GenBank/DDBJ databases">
        <authorList>
            <person name="Schelkunov M.I."/>
        </authorList>
    </citation>
    <scope>NUCLEOTIDE SEQUENCE</scope>
    <source>
        <strain evidence="8">Hsosn_3</strain>
        <tissue evidence="8">Leaf</tissue>
    </source>
</reference>
<dbReference type="PANTHER" id="PTHR31140">
    <property type="entry name" value="B3 DOMAIN-CONTAINING TRANSCRIPTION FACTOR ABI3"/>
    <property type="match status" value="1"/>
</dbReference>
<keyword evidence="5" id="KW-0539">Nucleus</keyword>
<dbReference type="GO" id="GO:0005634">
    <property type="term" value="C:nucleus"/>
    <property type="evidence" value="ECO:0007669"/>
    <property type="project" value="UniProtKB-SubCell"/>
</dbReference>
<evidence type="ECO:0000313" key="9">
    <source>
        <dbReference type="Proteomes" id="UP001237642"/>
    </source>
</evidence>
<proteinExistence type="predicted"/>
<dbReference type="InterPro" id="IPR015300">
    <property type="entry name" value="DNA-bd_pseudobarrel_sf"/>
</dbReference>
<dbReference type="PANTHER" id="PTHR31140:SF73">
    <property type="entry name" value="B3 DOMAIN-CONTAINING TRANSCRIPTION FACTOR FUS3"/>
    <property type="match status" value="1"/>
</dbReference>
<dbReference type="GO" id="GO:0003677">
    <property type="term" value="F:DNA binding"/>
    <property type="evidence" value="ECO:0007669"/>
    <property type="project" value="UniProtKB-KW"/>
</dbReference>
<dbReference type="SUPFAM" id="SSF101936">
    <property type="entry name" value="DNA-binding pseudobarrel domain"/>
    <property type="match status" value="1"/>
</dbReference>
<evidence type="ECO:0000259" key="7">
    <source>
        <dbReference type="PROSITE" id="PS50863"/>
    </source>
</evidence>
<dbReference type="InterPro" id="IPR003340">
    <property type="entry name" value="B3_DNA-bd"/>
</dbReference>
<dbReference type="EMBL" id="JAUIZM010000010">
    <property type="protein sequence ID" value="KAK1359346.1"/>
    <property type="molecule type" value="Genomic_DNA"/>
</dbReference>
<feature type="domain" description="TF-B3" evidence="7">
    <location>
        <begin position="112"/>
        <end position="214"/>
    </location>
</feature>
<reference evidence="8" key="1">
    <citation type="submission" date="2023-02" db="EMBL/GenBank/DDBJ databases">
        <title>Genome of toxic invasive species Heracleum sosnowskyi carries increased number of genes despite the absence of recent whole-genome duplications.</title>
        <authorList>
            <person name="Schelkunov M."/>
            <person name="Shtratnikova V."/>
            <person name="Makarenko M."/>
            <person name="Klepikova A."/>
            <person name="Omelchenko D."/>
            <person name="Novikova G."/>
            <person name="Obukhova E."/>
            <person name="Bogdanov V."/>
            <person name="Penin A."/>
            <person name="Logacheva M."/>
        </authorList>
    </citation>
    <scope>NUCLEOTIDE SEQUENCE</scope>
    <source>
        <strain evidence="8">Hsosn_3</strain>
        <tissue evidence="8">Leaf</tissue>
    </source>
</reference>
<sequence length="347" mass="39903">MLVNSVQQQETQLNIGVQPHLDVGPDQNQIINQDVQQHINMGMNSADHLGSFVFSDWENSGSINGSLTKKRRNVSRHRRSSFLPFDQFDFNHHVPAPEPARVIDESRLTFLFEKQLQNSDVNNLKRMVIPKKPAEAFLPELDNRSGISIKMVEIDRSHVWTFGYRFWPNNKSRMYILENTGEFVSKHQLRSGDFIRVFEDTESKEYVIEAKTLRRNVLYKPKPKKVRRQCNKAQSEASKDRPMNDVDAAPLEGGNALPVATEEIQSMETTVDNYMQPNFGFDACSSSSIMDNVVNYPTLNDDQTSLIYNDMNFPNDYLFNMWERGTSSNQSAPFFQNMSFDDIVKGL</sequence>
<dbReference type="InterPro" id="IPR044800">
    <property type="entry name" value="LEC2-like"/>
</dbReference>
<evidence type="ECO:0000256" key="6">
    <source>
        <dbReference type="SAM" id="MobiDB-lite"/>
    </source>
</evidence>
<gene>
    <name evidence="8" type="ORF">POM88_043820</name>
</gene>
<evidence type="ECO:0000256" key="2">
    <source>
        <dbReference type="ARBA" id="ARBA00023015"/>
    </source>
</evidence>
<evidence type="ECO:0000256" key="4">
    <source>
        <dbReference type="ARBA" id="ARBA00023163"/>
    </source>
</evidence>
<keyword evidence="3" id="KW-0238">DNA-binding</keyword>
<dbReference type="CDD" id="cd10017">
    <property type="entry name" value="B3_DNA"/>
    <property type="match status" value="1"/>
</dbReference>
<keyword evidence="2" id="KW-0805">Transcription regulation</keyword>
<organism evidence="8 9">
    <name type="scientific">Heracleum sosnowskyi</name>
    <dbReference type="NCBI Taxonomy" id="360622"/>
    <lineage>
        <taxon>Eukaryota</taxon>
        <taxon>Viridiplantae</taxon>
        <taxon>Streptophyta</taxon>
        <taxon>Embryophyta</taxon>
        <taxon>Tracheophyta</taxon>
        <taxon>Spermatophyta</taxon>
        <taxon>Magnoliopsida</taxon>
        <taxon>eudicotyledons</taxon>
        <taxon>Gunneridae</taxon>
        <taxon>Pentapetalae</taxon>
        <taxon>asterids</taxon>
        <taxon>campanulids</taxon>
        <taxon>Apiales</taxon>
        <taxon>Apiaceae</taxon>
        <taxon>Apioideae</taxon>
        <taxon>apioid superclade</taxon>
        <taxon>Tordylieae</taxon>
        <taxon>Tordyliinae</taxon>
        <taxon>Heracleum</taxon>
    </lineage>
</organism>
<comment type="caution">
    <text evidence="8">The sequence shown here is derived from an EMBL/GenBank/DDBJ whole genome shotgun (WGS) entry which is preliminary data.</text>
</comment>
<accession>A0AAD8H2M7</accession>
<evidence type="ECO:0000313" key="8">
    <source>
        <dbReference type="EMBL" id="KAK1359346.1"/>
    </source>
</evidence>